<name>A0A6M2BNR1_9GAMM</name>
<feature type="domain" description="Lnb N-terminal periplasmic" evidence="2">
    <location>
        <begin position="84"/>
        <end position="240"/>
    </location>
</feature>
<dbReference type="EMBL" id="JAAMOW010000001">
    <property type="protein sequence ID" value="NGY03687.1"/>
    <property type="molecule type" value="Genomic_DNA"/>
</dbReference>
<keyword evidence="4" id="KW-1185">Reference proteome</keyword>
<reference evidence="3 4" key="1">
    <citation type="journal article" date="2014" name="Int. J. Syst. Evol. Microbiol.">
        <title>Solimonas terrae sp. nov., isolated from soil.</title>
        <authorList>
            <person name="Kim S.J."/>
            <person name="Moon J.Y."/>
            <person name="Weon H.Y."/>
            <person name="Ahn J.H."/>
            <person name="Chen W.M."/>
            <person name="Kwon S.W."/>
        </authorList>
    </citation>
    <scope>NUCLEOTIDE SEQUENCE [LARGE SCALE GENOMIC DNA]</scope>
    <source>
        <strain evidence="3 4">KIS83-12</strain>
    </source>
</reference>
<gene>
    <name evidence="3" type="ORF">G7Y85_02820</name>
</gene>
<protein>
    <submittedName>
        <fullName evidence="3">DUF4105 domain-containing protein</fullName>
    </submittedName>
</protein>
<feature type="transmembrane region" description="Helical" evidence="1">
    <location>
        <begin position="20"/>
        <end position="39"/>
    </location>
</feature>
<evidence type="ECO:0000259" key="2">
    <source>
        <dbReference type="Pfam" id="PF13387"/>
    </source>
</evidence>
<dbReference type="AlphaFoldDB" id="A0A6M2BNR1"/>
<accession>A0A6M2BNR1</accession>
<dbReference type="Pfam" id="PF13387">
    <property type="entry name" value="Lnb_N"/>
    <property type="match status" value="1"/>
</dbReference>
<keyword evidence="1" id="KW-0812">Transmembrane</keyword>
<dbReference type="Proteomes" id="UP000472676">
    <property type="component" value="Unassembled WGS sequence"/>
</dbReference>
<organism evidence="3 4">
    <name type="scientific">Solimonas terrae</name>
    <dbReference type="NCBI Taxonomy" id="1396819"/>
    <lineage>
        <taxon>Bacteria</taxon>
        <taxon>Pseudomonadati</taxon>
        <taxon>Pseudomonadota</taxon>
        <taxon>Gammaproteobacteria</taxon>
        <taxon>Nevskiales</taxon>
        <taxon>Nevskiaceae</taxon>
        <taxon>Solimonas</taxon>
    </lineage>
</organism>
<dbReference type="InterPro" id="IPR025178">
    <property type="entry name" value="Lnb_N"/>
</dbReference>
<comment type="caution">
    <text evidence="3">The sequence shown here is derived from an EMBL/GenBank/DDBJ whole genome shotgun (WGS) entry which is preliminary data.</text>
</comment>
<evidence type="ECO:0000256" key="1">
    <source>
        <dbReference type="SAM" id="Phobius"/>
    </source>
</evidence>
<sequence length="291" mass="32785">MIGAWIVMGLLVTVLPWSGHAGAALVVGAIAMTVLLAWWRTIRPSNTRVWADDVARQLGSRVVGDIVTLENVRNFEWRSLGDYSARWETRQYDLGQLRSVDALLSYWTGPLIAHVLVSFGFADDRYLAFSIEIRKEHGEAYSALGGFFRKFETGLVAADERDIVRLRSNLRREDVYLYRIALPPDAIRSLFLAYLAEAESLRRRPRWYNTATANCTTVVFEMLRRIVGRLPLDYRLLLSGRLPEYIAGLGGLTPGVDLATLRRAGCINTRAWLADQDPAFSQRIRDGVPGI</sequence>
<proteinExistence type="predicted"/>
<evidence type="ECO:0000313" key="4">
    <source>
        <dbReference type="Proteomes" id="UP000472676"/>
    </source>
</evidence>
<keyword evidence="1" id="KW-1133">Transmembrane helix</keyword>
<keyword evidence="1" id="KW-0472">Membrane</keyword>
<evidence type="ECO:0000313" key="3">
    <source>
        <dbReference type="EMBL" id="NGY03687.1"/>
    </source>
</evidence>